<dbReference type="GO" id="GO:0000724">
    <property type="term" value="P:double-strand break repair via homologous recombination"/>
    <property type="evidence" value="ECO:0007669"/>
    <property type="project" value="TreeGrafter"/>
</dbReference>
<dbReference type="PANTHER" id="PTHR19862:SF14">
    <property type="entry name" value="WD REPEAT-CONTAINING PROTEIN 48"/>
    <property type="match status" value="1"/>
</dbReference>
<feature type="region of interest" description="Disordered" evidence="1">
    <location>
        <begin position="3287"/>
        <end position="3333"/>
    </location>
</feature>
<reference evidence="3 4" key="1">
    <citation type="journal article" date="2017" name="Mol. Biol. Evol.">
        <title>The 4-celled Tetrabaena socialis nuclear genome reveals the essential components for genetic control of cell number at the origin of multicellularity in the volvocine lineage.</title>
        <authorList>
            <person name="Featherston J."/>
            <person name="Arakaki Y."/>
            <person name="Hanschen E.R."/>
            <person name="Ferris P.J."/>
            <person name="Michod R.E."/>
            <person name="Olson B.J.S.C."/>
            <person name="Nozaki H."/>
            <person name="Durand P.M."/>
        </authorList>
    </citation>
    <scope>NUCLEOTIDE SEQUENCE [LARGE SCALE GENOMIC DNA]</scope>
    <source>
        <strain evidence="3 4">NIES-571</strain>
    </source>
</reference>
<feature type="compositionally biased region" description="Low complexity" evidence="1">
    <location>
        <begin position="44"/>
        <end position="55"/>
    </location>
</feature>
<feature type="compositionally biased region" description="Polar residues" evidence="1">
    <location>
        <begin position="3314"/>
        <end position="3326"/>
    </location>
</feature>
<feature type="region of interest" description="Disordered" evidence="1">
    <location>
        <begin position="216"/>
        <end position="298"/>
    </location>
</feature>
<feature type="region of interest" description="Disordered" evidence="1">
    <location>
        <begin position="3209"/>
        <end position="3263"/>
    </location>
</feature>
<feature type="compositionally biased region" description="Low complexity" evidence="1">
    <location>
        <begin position="3287"/>
        <end position="3303"/>
    </location>
</feature>
<accession>A0A2J7ZW15</accession>
<proteinExistence type="predicted"/>
<sequence length="3333" mass="330960">MGGACGQPPAASDSAAPASHTCRIILVAGERLTGGEDASAPRWGGDAAPGPPGATSDGGDGSNGSSGPPQNVAAADDWGLDLVGVPRLQLVDSVVRGLPLSSVGPLLQCLGCGRLTVSNLTLQDLAPPLATGSTGGGSGADGGSDFGGGTEGPVWYGAARFSSLTSATLDGVRCSNVTGSQGWACLLLQLRRCGAGTVALRRSWFVGNTVVAPQLRPPAPLDPPAAPDPPATAPPDELLPSVPSAAPLMPPAGAPAPPVPLGPPGGAGVEGRLGEAGAVPGAGAPSGQAGGATAAAATATDADAPPAAAVGGSSTDGLPWGLLHCLDDDDDDGVASQGYGAVLVSYTDSEAEAGSGAAAAAENGVGGDGVAAAATVSVYDCVFRGNAGGCGGGLAVLDLAGLLLITSSTLAANTATRDGGGAYLRDGRAAAGLVLMCNSRLVANSTQLNGGAVAVDSGNVTALVISGSTLRRNTAASCGGGLYAMAQVGVRNVTVEASNVSHNAAGNSGGGLYVMANGGGMDGLRMDSGSRLCNNSVAVNGGALFVSATGNVPSVSINGVELYGNTATYGSGGAVYVLASGMLAEAVVGGGAALEANTAGGSGGAVFLSSGTTVGSVSVTGGSKLSGNHANYGGALSVRVRGLGGIGLVEVGGRSELWNNSAGGDAGSSSTFGDGGALLLMCGGNISSLLVSGGSSLRGNGAAGSGGAVYAATHGAIGVFEVTGGGTAVVANTAMLDGGGVYLQGDRGISGIKLSNGALAAHNRANNDGYLYAHANAISGGMNAAVTANSSVSSNVAGLNGGGLHLTGTKISLAVTGSSSLCQNAATLESGGAVYADANDYLELISITDDSKLDLNRAGMHGGAIYANSWDGVGALLVGGGSSLGRNVAGTGDGAAAASGGNGGALNVQTFGSILAVNITGGSRLYGNNCTGDGGGVMLQALGNISMVTFDGGMMVYGNVAGGSGGAVFVDASVVHVAVGGPTRFESNSVGGGGGALCVRTGSQDAAGSISIGGASTLSHNNATSGGALYVAGYAYVSLGEGSVLSGNRAATDGGGAAFTRLPPQLLLHEATVANNTAERGSGGAFYIAAQATSSGSGSSSCGRCALDLGPLLGSTSTTSISHSSLIGNSAFLDGGALLLSLHESCCESRAVLSLASCTLVSNTAGGVGGAVAVINPAGAAGSHVFTGVEATNCSFSANSVGSGSGTYSNTGSQGGALFMWYQPQQPDAEVEAACMLRAEASTFERNACNGGNGGALMLVSCGLRLARCAFESNTATLSGGAVACLHLEFGGGLYLDAQAHGLVLLRGCRLQDNVASVQHGGALFLAAGGACSGATLIDSNLTGNAAAVASAGAAYVLLGGGALGALNGVAMASNRAATRGGGAVLDVRQNGTLKVRGCVLDGNTAGSGGGGGAVLLVQPGGGAALEQCAMRGNTAAGSGGGGGLHVRAGCGARVSVLGTNLTANDAGGSGGAVYVMYGSMADDGASAAAGGDGQQRQGCADGSAAELSELAAGGNRAGDYGGAVFLAPGSAARLAGAQLYGNTAGGSGGGVAALNCSYLAVSNGSISGCTAAAGSGGGVYAAGCGRVLLQRGSVWRNEAVAGKGGGIYLAGPGGDAESLQLPSAGTGVTAAPATAAAFTSAVVHRVQVYGNRAVQGGGVFCTAGVAAALSQCDLARGNAAPFGSALASTQRCGAVANTSVPPGAAQPWALAWAFLDLAARQRCSALLLSDSLLPHIRDSGGDGAGSGAASQRVLPLWMMDPTASALQARCSDDANGIVRAADADDSAGAAAIARQGPAQAATAIGFTMQRHFQASAASASAAAAAAAATGAAASSTLPSPSPWRITNSTTNASDTVAEAILTRYKNHMAGLSQCWDGPAMSARDQRAVVKARGAYLGFPPTKLRLLRTGVVAEELARQGDLQLRRLVLSLRAGRDFDVSVQLYDSYGQPVTSVIAPFLATLALLPVPPGGSRYNPAAADGSRPWRHNGSGAYLDAGFKKSLSVPVEAGVATWRKVAARGWPGRYSLTFALSGGEASQVQVSARTASFRATRCSRRAGAGEPPQVDPLELSVELLPCALGETLDLSVAKRESAPMWTACTACLAEQYGMWQDERPLLASQTYDNPGYLGLMAADAAEAAAVATCQACPASAACPGGAVVVPDRGFWHSAPNSTAIHRCPSDVACGAAGSGSDLDHWRRMGFDGDSVVGQLQQADPDPRSTHLVRCQKAWYDGTPPGAAVRKAYDARPVTVAGADGGVGAGGSGDGGGGGGGEDLAEPPVFEYGPEPSPPAPLPLGAGPPPPPPSGEATWCLLWGLPPDSPESYMQQQCAPGYTGNLCAVCVPGFFINPDFMCQKCPSLGRTLSLGLLSFFGSVALVLFTAMSNFAEGFGAPGEGEDGEMGGRRYKAEKKSQGATIVEGEEEEDEEEEEEEEHGEPQEGGKGAAKEAGLSVIVKPQKHKVETVDVVKVIVVHIQYFVIVIRLNIDYPSLINRCQAAFSALTGAENYFTSSPSCLRPAQDSAGQAQIQLLAGLLTPCAVVLVSMLMWASRFYIKHPPAIIHTLSLRARGSVLVLAGSIRRTIHLCGSGSSCCSPHLGQSGCIASCTSGKRPKLSALATANASAARAGAMPGLRSVFSDLQVVTFEDSRACGSGCSNDGGGSAALAAAASGGDDGGQGARLPKCLPLHSSSSAILHTDAASGATVVDLQELLLLGPTPSYATDATAYAMDATASGGGGWPGRSGPSLLRPTLGVAAINTVASSAAGRAPTWTAARPAPRASGTGSGAPGKVAPVPPLPAEQQAPHPGAHPGSGPRPPPVPFNDFLATPFRVAMQSSGGVGPMHIGDLGDCGGDRSSVLTGGGPSILGGKTRISGGYDGSRSSMMTRRNRGALGVLGSGALGYPRRSLVHIGSSALRGAVAQLGRMGTAGVSVLERPFSGSSTLSTVDREMRLSEQLAIVLMAAVFILYPAWASAALSTFACYRIDEGRGAFAEMQQATWQYGYWVRNMNQACYTGSHLDVYLPIGLAAVVVFCLAPPLASFLVVWRARGNLDNPRTQRVYGFLYKRYRPRFMWWETVLQVETLALVTVEVLGRGLPVAFQALLLLAAFTVVLLINIGCTALRSRLLVLMEFLSLGTLSLTITLSLYFTVGQPLDAGSQEVLAVLIVVLNVALLAFFLCVISRPCWPATARWVRARTKALKARLTACAGHACPRPPGTHRRRGGSERSSCDAGKGGMGQRQQQGAPTAGGEGKPREEELEDGSDGAAAALHDSGGARCCASAISAAEAAQPATPAQGLQPAGLPGQGMTRCGPAAGWDSTTDLSSRSGTVGIQMADR</sequence>
<dbReference type="SMART" id="SM00710">
    <property type="entry name" value="PbH1"/>
    <property type="match status" value="21"/>
</dbReference>
<feature type="compositionally biased region" description="Low complexity" evidence="1">
    <location>
        <begin position="2800"/>
        <end position="2809"/>
    </location>
</feature>
<evidence type="ECO:0000313" key="4">
    <source>
        <dbReference type="Proteomes" id="UP000236333"/>
    </source>
</evidence>
<organism evidence="3 4">
    <name type="scientific">Tetrabaena socialis</name>
    <dbReference type="NCBI Taxonomy" id="47790"/>
    <lineage>
        <taxon>Eukaryota</taxon>
        <taxon>Viridiplantae</taxon>
        <taxon>Chlorophyta</taxon>
        <taxon>core chlorophytes</taxon>
        <taxon>Chlorophyceae</taxon>
        <taxon>CS clade</taxon>
        <taxon>Chlamydomonadales</taxon>
        <taxon>Tetrabaenaceae</taxon>
        <taxon>Tetrabaena</taxon>
    </lineage>
</organism>
<feature type="compositionally biased region" description="Low complexity" evidence="1">
    <location>
        <begin position="275"/>
        <end position="298"/>
    </location>
</feature>
<comment type="caution">
    <text evidence="3">The sequence shown here is derived from an EMBL/GenBank/DDBJ whole genome shotgun (WGS) entry which is preliminary data.</text>
</comment>
<feature type="region of interest" description="Disordered" evidence="1">
    <location>
        <begin position="2762"/>
        <end position="2819"/>
    </location>
</feature>
<evidence type="ECO:0000256" key="2">
    <source>
        <dbReference type="SAM" id="Phobius"/>
    </source>
</evidence>
<feature type="region of interest" description="Disordered" evidence="1">
    <location>
        <begin position="2254"/>
        <end position="2305"/>
    </location>
</feature>
<feature type="compositionally biased region" description="Pro residues" evidence="1">
    <location>
        <begin position="216"/>
        <end position="233"/>
    </location>
</feature>
<feature type="region of interest" description="Disordered" evidence="1">
    <location>
        <begin position="2405"/>
        <end position="2442"/>
    </location>
</feature>
<dbReference type="InterPro" id="IPR006626">
    <property type="entry name" value="PbH1"/>
</dbReference>
<feature type="transmembrane region" description="Helical" evidence="2">
    <location>
        <begin position="3017"/>
        <end position="3042"/>
    </location>
</feature>
<feature type="transmembrane region" description="Helical" evidence="2">
    <location>
        <begin position="3122"/>
        <end position="3145"/>
    </location>
</feature>
<evidence type="ECO:0000313" key="3">
    <source>
        <dbReference type="EMBL" id="PNH04463.1"/>
    </source>
</evidence>
<feature type="region of interest" description="Disordered" evidence="1">
    <location>
        <begin position="35"/>
        <end position="74"/>
    </location>
</feature>
<dbReference type="InterPro" id="IPR051246">
    <property type="entry name" value="WDR48"/>
</dbReference>
<feature type="transmembrane region" description="Helical" evidence="2">
    <location>
        <begin position="3157"/>
        <end position="3177"/>
    </location>
</feature>
<dbReference type="PANTHER" id="PTHR19862">
    <property type="entry name" value="WD REPEAT-CONTAINING PROTEIN 48"/>
    <property type="match status" value="1"/>
</dbReference>
<feature type="compositionally biased region" description="Low complexity" evidence="1">
    <location>
        <begin position="2762"/>
        <end position="2777"/>
    </location>
</feature>
<feature type="transmembrane region" description="Helical" evidence="2">
    <location>
        <begin position="3094"/>
        <end position="3115"/>
    </location>
</feature>
<evidence type="ECO:0000256" key="1">
    <source>
        <dbReference type="SAM" id="MobiDB-lite"/>
    </source>
</evidence>
<dbReference type="EMBL" id="PGGS01000387">
    <property type="protein sequence ID" value="PNH04463.1"/>
    <property type="molecule type" value="Genomic_DNA"/>
</dbReference>
<feature type="compositionally biased region" description="Pro residues" evidence="1">
    <location>
        <begin position="2285"/>
        <end position="2304"/>
    </location>
</feature>
<feature type="transmembrane region" description="Helical" evidence="2">
    <location>
        <begin position="2953"/>
        <end position="2973"/>
    </location>
</feature>
<keyword evidence="2" id="KW-1133">Transmembrane helix</keyword>
<feature type="compositionally biased region" description="Pro residues" evidence="1">
    <location>
        <begin position="248"/>
        <end position="263"/>
    </location>
</feature>
<dbReference type="Proteomes" id="UP000236333">
    <property type="component" value="Unassembled WGS sequence"/>
</dbReference>
<gene>
    <name evidence="3" type="ORF">TSOC_009381</name>
</gene>
<feature type="compositionally biased region" description="Gly residues" evidence="1">
    <location>
        <begin position="2254"/>
        <end position="2272"/>
    </location>
</feature>
<keyword evidence="2" id="KW-0812">Transmembrane</keyword>
<protein>
    <submittedName>
        <fullName evidence="3">Uncharacterized protein</fullName>
    </submittedName>
</protein>
<keyword evidence="4" id="KW-1185">Reference proteome</keyword>
<feature type="compositionally biased region" description="Acidic residues" evidence="1">
    <location>
        <begin position="2417"/>
        <end position="2432"/>
    </location>
</feature>
<name>A0A2J7ZW15_9CHLO</name>
<dbReference type="OrthoDB" id="548080at2759"/>
<keyword evidence="2" id="KW-0472">Membrane</keyword>
<dbReference type="InterPro" id="IPR011050">
    <property type="entry name" value="Pectin_lyase_fold/virulence"/>
</dbReference>
<dbReference type="GO" id="GO:0043130">
    <property type="term" value="F:ubiquitin binding"/>
    <property type="evidence" value="ECO:0007669"/>
    <property type="project" value="TreeGrafter"/>
</dbReference>
<dbReference type="SUPFAM" id="SSF51126">
    <property type="entry name" value="Pectin lyase-like"/>
    <property type="match status" value="2"/>
</dbReference>